<reference evidence="1 2" key="1">
    <citation type="journal article" date="2021" name="Comput. Struct. Biotechnol. J.">
        <title>De novo genome assembly of the potent medicinal plant Rehmannia glutinosa using nanopore technology.</title>
        <authorList>
            <person name="Ma L."/>
            <person name="Dong C."/>
            <person name="Song C."/>
            <person name="Wang X."/>
            <person name="Zheng X."/>
            <person name="Niu Y."/>
            <person name="Chen S."/>
            <person name="Feng W."/>
        </authorList>
    </citation>
    <scope>NUCLEOTIDE SEQUENCE [LARGE SCALE GENOMIC DNA]</scope>
    <source>
        <strain evidence="1">DH-2019</strain>
    </source>
</reference>
<gene>
    <name evidence="1" type="ORF">DH2020_008134</name>
</gene>
<dbReference type="EMBL" id="JABTTQ020003506">
    <property type="protein sequence ID" value="KAK6115865.1"/>
    <property type="molecule type" value="Genomic_DNA"/>
</dbReference>
<keyword evidence="2" id="KW-1185">Reference proteome</keyword>
<organism evidence="1 2">
    <name type="scientific">Rehmannia glutinosa</name>
    <name type="common">Chinese foxglove</name>
    <dbReference type="NCBI Taxonomy" id="99300"/>
    <lineage>
        <taxon>Eukaryota</taxon>
        <taxon>Viridiplantae</taxon>
        <taxon>Streptophyta</taxon>
        <taxon>Embryophyta</taxon>
        <taxon>Tracheophyta</taxon>
        <taxon>Spermatophyta</taxon>
        <taxon>Magnoliopsida</taxon>
        <taxon>eudicotyledons</taxon>
        <taxon>Gunneridae</taxon>
        <taxon>Pentapetalae</taxon>
        <taxon>asterids</taxon>
        <taxon>lamiids</taxon>
        <taxon>Lamiales</taxon>
        <taxon>Orobanchaceae</taxon>
        <taxon>Rehmannieae</taxon>
        <taxon>Rehmannia</taxon>
    </lineage>
</organism>
<name>A0ABR0U062_REHGL</name>
<evidence type="ECO:0000313" key="2">
    <source>
        <dbReference type="Proteomes" id="UP001318860"/>
    </source>
</evidence>
<accession>A0ABR0U062</accession>
<sequence length="235" mass="26173">MLTTQPALASRLARKLAVSPFSLPFPKIRLIRIPFIGHSSRFLPRLRSVLVLSLDRAALRNPKTWLKTQLLRFAVTSSAGLAFTNGFIFTHVPRNALFVRLSLKRRSQRPETAPPPNPNANANAFAQQGYGFMGASGPFGGFAPMATARFGNFTLSTALGVCFHHFLTFKCMDFRMPTCTDQVLVFHMGIRIHSMVDMLRDTLIVKPATASRFYLEAPLVGDWCECAVDSNLELR</sequence>
<protein>
    <submittedName>
        <fullName evidence="1">Uncharacterized protein</fullName>
    </submittedName>
</protein>
<dbReference type="Proteomes" id="UP001318860">
    <property type="component" value="Unassembled WGS sequence"/>
</dbReference>
<proteinExistence type="predicted"/>
<evidence type="ECO:0000313" key="1">
    <source>
        <dbReference type="EMBL" id="KAK6115865.1"/>
    </source>
</evidence>
<comment type="caution">
    <text evidence="1">The sequence shown here is derived from an EMBL/GenBank/DDBJ whole genome shotgun (WGS) entry which is preliminary data.</text>
</comment>